<dbReference type="SUPFAM" id="SSF48452">
    <property type="entry name" value="TPR-like"/>
    <property type="match status" value="1"/>
</dbReference>
<dbReference type="GO" id="GO:0016567">
    <property type="term" value="P:protein ubiquitination"/>
    <property type="evidence" value="ECO:0007669"/>
    <property type="project" value="TreeGrafter"/>
</dbReference>
<dbReference type="Gene3D" id="1.25.40.10">
    <property type="entry name" value="Tetratricopeptide repeat domain"/>
    <property type="match status" value="2"/>
</dbReference>
<dbReference type="GO" id="GO:0031145">
    <property type="term" value="P:anaphase-promoting complex-dependent catabolic process"/>
    <property type="evidence" value="ECO:0007669"/>
    <property type="project" value="TreeGrafter"/>
</dbReference>
<dbReference type="GO" id="GO:0051301">
    <property type="term" value="P:cell division"/>
    <property type="evidence" value="ECO:0007669"/>
    <property type="project" value="TreeGrafter"/>
</dbReference>
<accession>A0A448WRF9</accession>
<dbReference type="EMBL" id="CAAALY010036569">
    <property type="protein sequence ID" value="VEL18336.1"/>
    <property type="molecule type" value="Genomic_DNA"/>
</dbReference>
<keyword evidence="1" id="KW-0802">TPR repeat</keyword>
<proteinExistence type="inferred from homology"/>
<dbReference type="PANTHER" id="PTHR12558">
    <property type="entry name" value="CELL DIVISION CYCLE 16,23,27"/>
    <property type="match status" value="1"/>
</dbReference>
<gene>
    <name evidence="4" type="ORF">PXEA_LOCUS11776</name>
</gene>
<organism evidence="4 5">
    <name type="scientific">Protopolystoma xenopodis</name>
    <dbReference type="NCBI Taxonomy" id="117903"/>
    <lineage>
        <taxon>Eukaryota</taxon>
        <taxon>Metazoa</taxon>
        <taxon>Spiralia</taxon>
        <taxon>Lophotrochozoa</taxon>
        <taxon>Platyhelminthes</taxon>
        <taxon>Monogenea</taxon>
        <taxon>Polyopisthocotylea</taxon>
        <taxon>Polystomatidea</taxon>
        <taxon>Polystomatidae</taxon>
        <taxon>Protopolystoma</taxon>
    </lineage>
</organism>
<evidence type="ECO:0000256" key="1">
    <source>
        <dbReference type="ARBA" id="ARBA00022803"/>
    </source>
</evidence>
<dbReference type="PANTHER" id="PTHR12558:SF13">
    <property type="entry name" value="CELL DIVISION CYCLE PROTEIN 27 HOMOLOG"/>
    <property type="match status" value="1"/>
</dbReference>
<evidence type="ECO:0000256" key="2">
    <source>
        <dbReference type="ARBA" id="ARBA00038210"/>
    </source>
</evidence>
<comment type="caution">
    <text evidence="4">The sequence shown here is derived from an EMBL/GenBank/DDBJ whole genome shotgun (WGS) entry which is preliminary data.</text>
</comment>
<dbReference type="InterPro" id="IPR011990">
    <property type="entry name" value="TPR-like_helical_dom_sf"/>
</dbReference>
<dbReference type="GO" id="GO:0007091">
    <property type="term" value="P:metaphase/anaphase transition of mitotic cell cycle"/>
    <property type="evidence" value="ECO:0007669"/>
    <property type="project" value="TreeGrafter"/>
</dbReference>
<feature type="non-terminal residue" evidence="4">
    <location>
        <position position="1"/>
    </location>
</feature>
<dbReference type="AlphaFoldDB" id="A0A448WRF9"/>
<evidence type="ECO:0000313" key="4">
    <source>
        <dbReference type="EMBL" id="VEL18336.1"/>
    </source>
</evidence>
<reference evidence="4" key="1">
    <citation type="submission" date="2018-11" db="EMBL/GenBank/DDBJ databases">
        <authorList>
            <consortium name="Pathogen Informatics"/>
        </authorList>
    </citation>
    <scope>NUCLEOTIDE SEQUENCE</scope>
</reference>
<evidence type="ECO:0000313" key="5">
    <source>
        <dbReference type="Proteomes" id="UP000784294"/>
    </source>
</evidence>
<dbReference type="Proteomes" id="UP000784294">
    <property type="component" value="Unassembled WGS sequence"/>
</dbReference>
<dbReference type="GO" id="GO:0005737">
    <property type="term" value="C:cytoplasm"/>
    <property type="evidence" value="ECO:0007669"/>
    <property type="project" value="TreeGrafter"/>
</dbReference>
<comment type="similarity">
    <text evidence="2">Belongs to the APC3/CDC27 family.</text>
</comment>
<name>A0A448WRF9_9PLAT</name>
<dbReference type="GO" id="GO:0005680">
    <property type="term" value="C:anaphase-promoting complex"/>
    <property type="evidence" value="ECO:0007669"/>
    <property type="project" value="TreeGrafter"/>
</dbReference>
<evidence type="ECO:0000256" key="3">
    <source>
        <dbReference type="ARBA" id="ARBA00039307"/>
    </source>
</evidence>
<protein>
    <recommendedName>
        <fullName evidence="3">Cell division cycle protein 27 homolog</fullName>
    </recommendedName>
</protein>
<dbReference type="OrthoDB" id="329563at2759"/>
<keyword evidence="5" id="KW-1185">Reference proteome</keyword>
<sequence length="187" mass="20788">EPLKKAISPCLLDANTLELISAHNICRGSSNTSSDPRLASFQAYLDLLVKLGTAYQSLADYRWRDALEALAGGNGQTGPSARQLATGRLLSWAGRAHVDGTEYALARQVFREVRSREPWQLTGMDVYSTALYQLQADADLSQLAHDLLDLDRGAPEPWCAAGNCFARQREHHIAIRFFRRAIKTEPY</sequence>